<feature type="domain" description="Rit1 N-terminal" evidence="3">
    <location>
        <begin position="468"/>
        <end position="647"/>
    </location>
</feature>
<dbReference type="InterPro" id="IPR033449">
    <property type="entry name" value="Rit1_N"/>
</dbReference>
<dbReference type="FunFam" id="3.30.360.10:FF:000030">
    <property type="entry name" value="NAD binding Rossmann fold oxidoreductase"/>
    <property type="match status" value="1"/>
</dbReference>
<dbReference type="InterPro" id="IPR000683">
    <property type="entry name" value="Gfo/Idh/MocA-like_OxRdtase_N"/>
</dbReference>
<feature type="domain" description="Rit1 N-terminal" evidence="3">
    <location>
        <begin position="411"/>
        <end position="467"/>
    </location>
</feature>
<evidence type="ECO:0000259" key="2">
    <source>
        <dbReference type="Pfam" id="PF04179"/>
    </source>
</evidence>
<feature type="domain" description="Gfo/Idh/MocA-like oxidoreductase N-terminal" evidence="1">
    <location>
        <begin position="50"/>
        <end position="162"/>
    </location>
</feature>
<organism evidence="5">
    <name type="scientific">Gibberella zeae</name>
    <name type="common">Wheat head blight fungus</name>
    <name type="synonym">Fusarium graminearum</name>
    <dbReference type="NCBI Taxonomy" id="5518"/>
    <lineage>
        <taxon>Eukaryota</taxon>
        <taxon>Fungi</taxon>
        <taxon>Dikarya</taxon>
        <taxon>Ascomycota</taxon>
        <taxon>Pezizomycotina</taxon>
        <taxon>Sordariomycetes</taxon>
        <taxon>Hypocreomycetidae</taxon>
        <taxon>Hypocreales</taxon>
        <taxon>Nectriaceae</taxon>
        <taxon>Fusarium</taxon>
    </lineage>
</organism>
<evidence type="ECO:0000259" key="3">
    <source>
        <dbReference type="Pfam" id="PF17184"/>
    </source>
</evidence>
<name>A0A4E9DTY0_GIBZA</name>
<dbReference type="SUPFAM" id="SSF51735">
    <property type="entry name" value="NAD(P)-binding Rossmann-fold domains"/>
    <property type="match status" value="1"/>
</dbReference>
<dbReference type="FunFam" id="3.40.50.720:FF:000778">
    <property type="entry name" value="NAD binding Rossmann fold oxidoreductase, putative"/>
    <property type="match status" value="1"/>
</dbReference>
<evidence type="ECO:0000259" key="1">
    <source>
        <dbReference type="Pfam" id="PF01408"/>
    </source>
</evidence>
<accession>A0A4E9DTY0</accession>
<dbReference type="GO" id="GO:0000166">
    <property type="term" value="F:nucleotide binding"/>
    <property type="evidence" value="ECO:0007669"/>
    <property type="project" value="InterPro"/>
</dbReference>
<dbReference type="Gene3D" id="3.30.360.10">
    <property type="entry name" value="Dihydrodipicolinate Reductase, domain 2"/>
    <property type="match status" value="1"/>
</dbReference>
<dbReference type="EMBL" id="CAAKMV010000066">
    <property type="protein sequence ID" value="VIO53609.1"/>
    <property type="molecule type" value="Genomic_DNA"/>
</dbReference>
<dbReference type="PANTHER" id="PTHR31811:SF0">
    <property type="entry name" value="TRNA A64-2'-O-RIBOSYLPHOSPHATE TRANSFERASE"/>
    <property type="match status" value="1"/>
</dbReference>
<dbReference type="AlphaFoldDB" id="A0A4E9DTY0"/>
<dbReference type="PANTHER" id="PTHR31811">
    <property type="entry name" value="TRNA A64-2'-O-RIBOSYLPHOSPHATE TRANSFERASE"/>
    <property type="match status" value="1"/>
</dbReference>
<dbReference type="GO" id="GO:0005737">
    <property type="term" value="C:cytoplasm"/>
    <property type="evidence" value="ECO:0007669"/>
    <property type="project" value="TreeGrafter"/>
</dbReference>
<reference evidence="5" key="1">
    <citation type="submission" date="2019-04" db="EMBL/GenBank/DDBJ databases">
        <authorList>
            <person name="Melise S."/>
            <person name="Noan J."/>
            <person name="Okalmin O."/>
        </authorList>
    </citation>
    <scope>NUCLEOTIDE SEQUENCE</scope>
    <source>
        <strain evidence="5">FN9</strain>
    </source>
</reference>
<dbReference type="GO" id="GO:0043399">
    <property type="term" value="F:tRNA adenosine(64)-2'-O-ribosylphosphate transferase activity"/>
    <property type="evidence" value="ECO:0007669"/>
    <property type="project" value="InterPro"/>
</dbReference>
<dbReference type="Proteomes" id="UP000746612">
    <property type="component" value="Unassembled WGS sequence"/>
</dbReference>
<reference evidence="4" key="2">
    <citation type="submission" date="2021-03" db="EMBL/GenBank/DDBJ databases">
        <authorList>
            <person name="Alouane T."/>
            <person name="Langin T."/>
            <person name="Bonhomme L."/>
        </authorList>
    </citation>
    <scope>NUCLEOTIDE SEQUENCE</scope>
    <source>
        <strain evidence="4">MDC_Fg202</strain>
    </source>
</reference>
<dbReference type="InterPro" id="IPR007306">
    <property type="entry name" value="Rit1"/>
</dbReference>
<dbReference type="Pfam" id="PF04179">
    <property type="entry name" value="Init_tRNA_PT"/>
    <property type="match status" value="1"/>
</dbReference>
<dbReference type="GO" id="GO:0019988">
    <property type="term" value="P:charged-tRNA amino acid modification"/>
    <property type="evidence" value="ECO:0007669"/>
    <property type="project" value="InterPro"/>
</dbReference>
<gene>
    <name evidence="5" type="ORF">FUG_LOCUS89394</name>
    <name evidence="4" type="ORF">MDCFG202_LOCUS33948</name>
</gene>
<feature type="domain" description="Rit1 DUSP-like" evidence="2">
    <location>
        <begin position="701"/>
        <end position="813"/>
    </location>
</feature>
<evidence type="ECO:0000313" key="4">
    <source>
        <dbReference type="EMBL" id="CAG1966197.1"/>
    </source>
</evidence>
<sequence length="818" mass="90265">MDPLNVLMIGTGEYTTGFVGGGASGSDKKVGVVGLSLFDLRRREKVNKLGMVGVNGKKFPAIREHLNKNIQQVYNDLDTSFDSFPANDKVDPDAYKSAIDALSPGDAITIFTPDPTHFPIAKYAIERGIHVMITKPAVKALEEHQQLVELAQKKGVYVYVEHHKRYDPAYADARAKAQKLGDFNYFYSYMSQPKSQLETFKAWAGKESDISYYLNSHHIDINDSMVQERGYVPVSVNASSSKGVAVELGCDPCTEDTISLLVTWNKNGEPTKRAVGVYTASWTAPQKAGVHSNQYFHYLAANGEIRVDQAKRGYDVADDSVGQMMWYNPFYMKYAPDEDGNFAGQTGYGYISIEKFVDGCRAVNSGKLKPEDLDAKPLPTLKNTIATTAILEAGRRSIDENREVKILMASLKRTTLTIHNRLTSIQTDAEFVDNVSHSYAPRPLVANERCGSWYIPPERKGASAYFKIEIIEKNDGIIIVDSTRRGKRMPDALSSTIPIWCTVLNLAIIPSHPSSSKLYLPSHLPATTHSQISTLIPGFVASLKALNLNLPTCLTKPLRPFWVTPDSTLPSPEDTESIFEDFRPVICCTASRRVVGSEMDEGGYIQGAGDDTEMWAHGLEAPLFWENVDELLETSEAELPDLISRIVDEQATSKKDEGFQLQIVPHISVCALPLPAMPAECRIAITQDTTPKDSWLKSKTYMQAGLGKSKLASRNLRTALPEICDFAAKYLASVEEPGEQRIAVACESGKDLSVGVALAISCYLFGDEGKVRDSTKNVSFTKNLIKSRLGLIMTAYPGANPSRATLQSVNSFLMDWRK</sequence>
<evidence type="ECO:0000313" key="5">
    <source>
        <dbReference type="EMBL" id="VIO53609.1"/>
    </source>
</evidence>
<dbReference type="Pfam" id="PF01408">
    <property type="entry name" value="GFO_IDH_MocA"/>
    <property type="match status" value="1"/>
</dbReference>
<proteinExistence type="predicted"/>
<dbReference type="InterPro" id="IPR036291">
    <property type="entry name" value="NAD(P)-bd_dom_sf"/>
</dbReference>
<dbReference type="Gene3D" id="3.40.50.720">
    <property type="entry name" value="NAD(P)-binding Rossmann-like Domain"/>
    <property type="match status" value="1"/>
</dbReference>
<dbReference type="InterPro" id="IPR033421">
    <property type="entry name" value="Rit1_DUSP-like"/>
</dbReference>
<dbReference type="Pfam" id="PF17184">
    <property type="entry name" value="Rit1_C"/>
    <property type="match status" value="2"/>
</dbReference>
<evidence type="ECO:0008006" key="6">
    <source>
        <dbReference type="Google" id="ProtNLM"/>
    </source>
</evidence>
<protein>
    <recommendedName>
        <fullName evidence="6">Gfo/Idh/MocA-like oxidoreductase N-terminal domain-containing protein</fullName>
    </recommendedName>
</protein>
<dbReference type="EMBL" id="CAJPIJ010000071">
    <property type="protein sequence ID" value="CAG1966197.1"/>
    <property type="molecule type" value="Genomic_DNA"/>
</dbReference>